<evidence type="ECO:0000313" key="3">
    <source>
        <dbReference type="Proteomes" id="UP001286313"/>
    </source>
</evidence>
<reference evidence="2" key="1">
    <citation type="submission" date="2023-10" db="EMBL/GenBank/DDBJ databases">
        <title>Genome assemblies of two species of porcelain crab, Petrolisthes cinctipes and Petrolisthes manimaculis (Anomura: Porcellanidae).</title>
        <authorList>
            <person name="Angst P."/>
        </authorList>
    </citation>
    <scope>NUCLEOTIDE SEQUENCE</scope>
    <source>
        <strain evidence="2">PB745_01</strain>
        <tissue evidence="2">Gill</tissue>
    </source>
</reference>
<keyword evidence="3" id="KW-1185">Reference proteome</keyword>
<proteinExistence type="predicted"/>
<feature type="transmembrane region" description="Helical" evidence="1">
    <location>
        <begin position="6"/>
        <end position="34"/>
    </location>
</feature>
<dbReference type="AlphaFoldDB" id="A0AAE1KAI3"/>
<keyword evidence="1" id="KW-0472">Membrane</keyword>
<name>A0AAE1KAI3_PETCI</name>
<gene>
    <name evidence="2" type="ORF">Pcinc_026150</name>
</gene>
<dbReference type="EMBL" id="JAWQEG010003005">
    <property type="protein sequence ID" value="KAK3868464.1"/>
    <property type="molecule type" value="Genomic_DNA"/>
</dbReference>
<evidence type="ECO:0000256" key="1">
    <source>
        <dbReference type="SAM" id="Phobius"/>
    </source>
</evidence>
<keyword evidence="1" id="KW-1133">Transmembrane helix</keyword>
<keyword evidence="1" id="KW-0812">Transmembrane</keyword>
<comment type="caution">
    <text evidence="2">The sequence shown here is derived from an EMBL/GenBank/DDBJ whole genome shotgun (WGS) entry which is preliminary data.</text>
</comment>
<organism evidence="2 3">
    <name type="scientific">Petrolisthes cinctipes</name>
    <name type="common">Flat porcelain crab</name>
    <dbReference type="NCBI Taxonomy" id="88211"/>
    <lineage>
        <taxon>Eukaryota</taxon>
        <taxon>Metazoa</taxon>
        <taxon>Ecdysozoa</taxon>
        <taxon>Arthropoda</taxon>
        <taxon>Crustacea</taxon>
        <taxon>Multicrustacea</taxon>
        <taxon>Malacostraca</taxon>
        <taxon>Eumalacostraca</taxon>
        <taxon>Eucarida</taxon>
        <taxon>Decapoda</taxon>
        <taxon>Pleocyemata</taxon>
        <taxon>Anomura</taxon>
        <taxon>Galatheoidea</taxon>
        <taxon>Porcellanidae</taxon>
        <taxon>Petrolisthes</taxon>
    </lineage>
</organism>
<accession>A0AAE1KAI3</accession>
<dbReference type="Proteomes" id="UP001286313">
    <property type="component" value="Unassembled WGS sequence"/>
</dbReference>
<evidence type="ECO:0000313" key="2">
    <source>
        <dbReference type="EMBL" id="KAK3868464.1"/>
    </source>
</evidence>
<protein>
    <submittedName>
        <fullName evidence="2">Uncharacterized protein</fullName>
    </submittedName>
</protein>
<sequence>MFLVAIIFGISVCVVKVQLSLVVLVLVAGVSVLADKAPVKGKAAAHPGGQSRHLLLPPLVSYGQVNSGYGHVNSGYGHNNPGNVYGLGHNTYGNNYYRPSGHSGFTIGHQGGLGHGFQGGSIGFGPTGISHSFHSGIGNGYNNGVGHGFHGSVGLGGISHGFNSNIGGFQSGYSTYGR</sequence>